<feature type="transmembrane region" description="Helical" evidence="1">
    <location>
        <begin position="187"/>
        <end position="210"/>
    </location>
</feature>
<dbReference type="InterPro" id="IPR043993">
    <property type="entry name" value="T4SS_pilin"/>
</dbReference>
<comment type="caution">
    <text evidence="3">The sequence shown here is derived from an EMBL/GenBank/DDBJ whole genome shotgun (WGS) entry which is preliminary data.</text>
</comment>
<feature type="transmembrane region" description="Helical" evidence="1">
    <location>
        <begin position="153"/>
        <end position="175"/>
    </location>
</feature>
<feature type="chain" id="PRO_5009525846" evidence="2">
    <location>
        <begin position="28"/>
        <end position="227"/>
    </location>
</feature>
<dbReference type="Pfam" id="PF18895">
    <property type="entry name" value="T4SS_pilin"/>
    <property type="match status" value="1"/>
</dbReference>
<feature type="signal peptide" evidence="2">
    <location>
        <begin position="1"/>
        <end position="27"/>
    </location>
</feature>
<dbReference type="EMBL" id="MFQZ01000008">
    <property type="protein sequence ID" value="OGH88016.1"/>
    <property type="molecule type" value="Genomic_DNA"/>
</dbReference>
<gene>
    <name evidence="3" type="ORF">A3J93_02490</name>
</gene>
<keyword evidence="1" id="KW-0812">Transmembrane</keyword>
<reference evidence="3 4" key="1">
    <citation type="journal article" date="2016" name="Nat. Commun.">
        <title>Thousands of microbial genomes shed light on interconnected biogeochemical processes in an aquifer system.</title>
        <authorList>
            <person name="Anantharaman K."/>
            <person name="Brown C.T."/>
            <person name="Hug L.A."/>
            <person name="Sharon I."/>
            <person name="Castelle C.J."/>
            <person name="Probst A.J."/>
            <person name="Thomas B.C."/>
            <person name="Singh A."/>
            <person name="Wilkins M.J."/>
            <person name="Karaoz U."/>
            <person name="Brodie E.L."/>
            <person name="Williams K.H."/>
            <person name="Hubbard S.S."/>
            <person name="Banfield J.F."/>
        </authorList>
    </citation>
    <scope>NUCLEOTIDE SEQUENCE [LARGE SCALE GENOMIC DNA]</scope>
</reference>
<evidence type="ECO:0000313" key="4">
    <source>
        <dbReference type="Proteomes" id="UP000177907"/>
    </source>
</evidence>
<evidence type="ECO:0000313" key="3">
    <source>
        <dbReference type="EMBL" id="OGH88016.1"/>
    </source>
</evidence>
<evidence type="ECO:0000256" key="2">
    <source>
        <dbReference type="SAM" id="SignalP"/>
    </source>
</evidence>
<accession>A0A1F6NVP4</accession>
<keyword evidence="1" id="KW-0472">Membrane</keyword>
<keyword evidence="2" id="KW-0732">Signal</keyword>
<dbReference type="AlphaFoldDB" id="A0A1F6NVP4"/>
<protein>
    <submittedName>
        <fullName evidence="3">Uncharacterized protein</fullName>
    </submittedName>
</protein>
<proteinExistence type="predicted"/>
<sequence>MSKKFIILSVALLSFAGLVLTSTPAQAGGYCFCASPLDTGVTPEELKDAKNSGCNTTSNEDACKSTAGTYEYINDFDSCKFFDGGIDDGYQRCKDALITWDAHRTKLTKDVSSTEANTSAFLPACILANEFPKDSPCRDIGIFVLLGINIANYLFGIIGALALLMFIYGGILFIISEGNPERVKKGTDAMLAAIIGIIVVFSAYLLVGFLSEAVGVGSLGGVGLKLK</sequence>
<name>A0A1F6NVP4_9BACT</name>
<keyword evidence="1" id="KW-1133">Transmembrane helix</keyword>
<dbReference type="STRING" id="1798704.A3J93_02490"/>
<evidence type="ECO:0000256" key="1">
    <source>
        <dbReference type="SAM" id="Phobius"/>
    </source>
</evidence>
<dbReference type="Proteomes" id="UP000177907">
    <property type="component" value="Unassembled WGS sequence"/>
</dbReference>
<organism evidence="3 4">
    <name type="scientific">Candidatus Magasanikbacteria bacterium RIFOXYC2_FULL_42_28</name>
    <dbReference type="NCBI Taxonomy" id="1798704"/>
    <lineage>
        <taxon>Bacteria</taxon>
        <taxon>Candidatus Magasanikiibacteriota</taxon>
    </lineage>
</organism>